<dbReference type="Pfam" id="PF06319">
    <property type="entry name" value="MmcB-like"/>
    <property type="match status" value="1"/>
</dbReference>
<dbReference type="Proteomes" id="UP000315344">
    <property type="component" value="Unassembled WGS sequence"/>
</dbReference>
<dbReference type="SUPFAM" id="SSF52980">
    <property type="entry name" value="Restriction endonuclease-like"/>
    <property type="match status" value="1"/>
</dbReference>
<evidence type="ECO:0000313" key="1">
    <source>
        <dbReference type="EMBL" id="TKW66154.1"/>
    </source>
</evidence>
<name>A0A533I6T5_PARDE</name>
<sequence length="157" mass="17619">MTFSDQHQVDPGLPDQPGFRLARGVARMLRSLDHAVLCEFVPSRGLRVDVISITPTGEIWIVECKSCRADFAGDRKWQNYLEWSDRFYWAVDTDFPDDLLPPDTGLIRADAYGAEILRDSPLTKMTGARRTRLTRDIARIASIRLQGLTDPAGTGPD</sequence>
<dbReference type="EMBL" id="VAFL01000008">
    <property type="protein sequence ID" value="TKW66154.1"/>
    <property type="molecule type" value="Genomic_DNA"/>
</dbReference>
<dbReference type="InterPro" id="IPR011335">
    <property type="entry name" value="Restrct_endonuc-II-like"/>
</dbReference>
<dbReference type="PIRSF" id="PIRSF031796">
    <property type="entry name" value="UPC031796"/>
    <property type="match status" value="1"/>
</dbReference>
<evidence type="ECO:0000313" key="2">
    <source>
        <dbReference type="Proteomes" id="UP000315344"/>
    </source>
</evidence>
<protein>
    <submittedName>
        <fullName evidence="1">MmcB family DNA repair protein</fullName>
    </submittedName>
</protein>
<proteinExistence type="predicted"/>
<accession>A0A533I6T5</accession>
<comment type="caution">
    <text evidence="1">The sequence shown here is derived from an EMBL/GenBank/DDBJ whole genome shotgun (WGS) entry which is preliminary data.</text>
</comment>
<dbReference type="AlphaFoldDB" id="A0A533I6T5"/>
<organism evidence="1 2">
    <name type="scientific">Paracoccus denitrificans</name>
    <dbReference type="NCBI Taxonomy" id="266"/>
    <lineage>
        <taxon>Bacteria</taxon>
        <taxon>Pseudomonadati</taxon>
        <taxon>Pseudomonadota</taxon>
        <taxon>Alphaproteobacteria</taxon>
        <taxon>Rhodobacterales</taxon>
        <taxon>Paracoccaceae</taxon>
        <taxon>Paracoccus</taxon>
    </lineage>
</organism>
<reference evidence="1 2" key="1">
    <citation type="journal article" date="2017" name="Nat. Commun.">
        <title>In situ click chemistry generation of cyclooxygenase-2 inhibitors.</title>
        <authorList>
            <person name="Bhardwaj A."/>
            <person name="Kaur J."/>
            <person name="Wuest M."/>
            <person name="Wuest F."/>
        </authorList>
    </citation>
    <scope>NUCLEOTIDE SEQUENCE [LARGE SCALE GENOMIC DNA]</scope>
    <source>
        <strain evidence="1">S2_012_000_R3_94</strain>
    </source>
</reference>
<dbReference type="InterPro" id="IPR009394">
    <property type="entry name" value="MmcB-like"/>
</dbReference>
<gene>
    <name evidence="1" type="ORF">DI616_11750</name>
</gene>